<dbReference type="HOGENOM" id="CLU_069704_1_1_1"/>
<dbReference type="STRING" id="6238.A8Y4M9"/>
<keyword evidence="5 6" id="KW-0472">Membrane</keyword>
<reference evidence="7 8" key="1">
    <citation type="journal article" date="2003" name="PLoS Biol.">
        <title>The genome sequence of Caenorhabditis briggsae: a platform for comparative genomics.</title>
        <authorList>
            <person name="Stein L.D."/>
            <person name="Bao Z."/>
            <person name="Blasiar D."/>
            <person name="Blumenthal T."/>
            <person name="Brent M.R."/>
            <person name="Chen N."/>
            <person name="Chinwalla A."/>
            <person name="Clarke L."/>
            <person name="Clee C."/>
            <person name="Coghlan A."/>
            <person name="Coulson A."/>
            <person name="D'Eustachio P."/>
            <person name="Fitch D.H."/>
            <person name="Fulton L.A."/>
            <person name="Fulton R.E."/>
            <person name="Griffiths-Jones S."/>
            <person name="Harris T.W."/>
            <person name="Hillier L.W."/>
            <person name="Kamath R."/>
            <person name="Kuwabara P.E."/>
            <person name="Mardis E.R."/>
            <person name="Marra M.A."/>
            <person name="Miner T.L."/>
            <person name="Minx P."/>
            <person name="Mullikin J.C."/>
            <person name="Plumb R.W."/>
            <person name="Rogers J."/>
            <person name="Schein J.E."/>
            <person name="Sohrmann M."/>
            <person name="Spieth J."/>
            <person name="Stajich J.E."/>
            <person name="Wei C."/>
            <person name="Willey D."/>
            <person name="Wilson R.K."/>
            <person name="Durbin R."/>
            <person name="Waterston R.H."/>
        </authorList>
    </citation>
    <scope>NUCLEOTIDE SEQUENCE [LARGE SCALE GENOMIC DNA]</scope>
    <source>
        <strain evidence="7 8">AF16</strain>
    </source>
</reference>
<dbReference type="Proteomes" id="UP000008549">
    <property type="component" value="Unassembled WGS sequence"/>
</dbReference>
<evidence type="ECO:0000256" key="6">
    <source>
        <dbReference type="RuleBase" id="RU280813"/>
    </source>
</evidence>
<organism evidence="7 8">
    <name type="scientific">Caenorhabditis briggsae</name>
    <dbReference type="NCBI Taxonomy" id="6238"/>
    <lineage>
        <taxon>Eukaryota</taxon>
        <taxon>Metazoa</taxon>
        <taxon>Ecdysozoa</taxon>
        <taxon>Nematoda</taxon>
        <taxon>Chromadorea</taxon>
        <taxon>Rhabditida</taxon>
        <taxon>Rhabditina</taxon>
        <taxon>Rhabditomorpha</taxon>
        <taxon>Rhabditoidea</taxon>
        <taxon>Rhabditidae</taxon>
        <taxon>Peloderinae</taxon>
        <taxon>Caenorhabditis</taxon>
    </lineage>
</organism>
<dbReference type="PANTHER" id="PTHR31552:SF13">
    <property type="entry name" value="SERPENTINE RECEPTOR CLASS GAMMA"/>
    <property type="match status" value="1"/>
</dbReference>
<dbReference type="Pfam" id="PF02118">
    <property type="entry name" value="Srg"/>
    <property type="match status" value="1"/>
</dbReference>
<reference evidence="7 8" key="2">
    <citation type="journal article" date="2011" name="PLoS Genet.">
        <title>Caenorhabditis briggsae recombinant inbred line genotypes reveal inter-strain incompatibility and the evolution of recombination.</title>
        <authorList>
            <person name="Ross J.A."/>
            <person name="Koboldt D.C."/>
            <person name="Staisch J.E."/>
            <person name="Chamberlin H.M."/>
            <person name="Gupta B.P."/>
            <person name="Miller R.D."/>
            <person name="Baird S.E."/>
            <person name="Haag E.S."/>
        </authorList>
    </citation>
    <scope>NUCLEOTIDE SEQUENCE [LARGE SCALE GENOMIC DNA]</scope>
    <source>
        <strain evidence="7 8">AF16</strain>
    </source>
</reference>
<feature type="transmembrane region" description="Helical" evidence="6">
    <location>
        <begin position="120"/>
        <end position="145"/>
    </location>
</feature>
<dbReference type="GO" id="GO:0007606">
    <property type="term" value="P:sensory perception of chemical stimulus"/>
    <property type="evidence" value="ECO:0007669"/>
    <property type="project" value="UniProtKB-UniRule"/>
</dbReference>
<dbReference type="GO" id="GO:0016020">
    <property type="term" value="C:membrane"/>
    <property type="evidence" value="ECO:0007669"/>
    <property type="project" value="UniProtKB-SubCell"/>
</dbReference>
<dbReference type="KEGG" id="cbr:CBG_23125"/>
<comment type="subcellular location">
    <subcellularLocation>
        <location evidence="1">Membrane</location>
        <topology evidence="1">Multi-pass membrane protein</topology>
    </subcellularLocation>
</comment>
<dbReference type="EMBL" id="HE601533">
    <property type="protein sequence ID" value="CAP39849.1"/>
    <property type="molecule type" value="Genomic_DNA"/>
</dbReference>
<dbReference type="InterPro" id="IPR000609">
    <property type="entry name" value="7TM_GPCR_serpentine_rcpt_Srg"/>
</dbReference>
<protein>
    <recommendedName>
        <fullName evidence="6">Serpentine receptor class gamma</fullName>
    </recommendedName>
</protein>
<evidence type="ECO:0000256" key="2">
    <source>
        <dbReference type="ARBA" id="ARBA00005692"/>
    </source>
</evidence>
<comment type="similarity">
    <text evidence="2 6">Belongs to the nematode receptor-like protein srg family.</text>
</comment>
<evidence type="ECO:0000256" key="4">
    <source>
        <dbReference type="ARBA" id="ARBA00022989"/>
    </source>
</evidence>
<dbReference type="InParanoid" id="A8Y4M9"/>
<name>A8Y4M9_CAEBR</name>
<dbReference type="GeneID" id="8578455"/>
<dbReference type="eggNOG" id="ENOG502TJDB">
    <property type="taxonomic scope" value="Eukaryota"/>
</dbReference>
<gene>
    <name evidence="7 9" type="ORF">CBG23125</name>
    <name evidence="7" type="ORF">CBG_23125</name>
</gene>
<feature type="transmembrane region" description="Helical" evidence="6">
    <location>
        <begin position="6"/>
        <end position="27"/>
    </location>
</feature>
<evidence type="ECO:0000256" key="1">
    <source>
        <dbReference type="ARBA" id="ARBA00004141"/>
    </source>
</evidence>
<evidence type="ECO:0000313" key="7">
    <source>
        <dbReference type="EMBL" id="CAP39849.1"/>
    </source>
</evidence>
<dbReference type="WormBase" id="CBG23125">
    <property type="protein sequence ID" value="CBP49007"/>
    <property type="gene ID" value="WBGene00041538"/>
</dbReference>
<dbReference type="PANTHER" id="PTHR31552">
    <property type="entry name" value="SERPENTINE RECEPTOR CLASS GAMMA"/>
    <property type="match status" value="1"/>
</dbReference>
<dbReference type="OMA" id="ANYTCDT"/>
<dbReference type="RefSeq" id="XP_002636460.1">
    <property type="nucleotide sequence ID" value="XM_002636414.1"/>
</dbReference>
<evidence type="ECO:0000256" key="5">
    <source>
        <dbReference type="ARBA" id="ARBA00023136"/>
    </source>
</evidence>
<feature type="non-terminal residue" evidence="7">
    <location>
        <position position="294"/>
    </location>
</feature>
<feature type="transmembrane region" description="Helical" evidence="6">
    <location>
        <begin position="207"/>
        <end position="232"/>
    </location>
</feature>
<keyword evidence="8" id="KW-1185">Reference proteome</keyword>
<keyword evidence="4 6" id="KW-1133">Transmembrane helix</keyword>
<dbReference type="GO" id="GO:0004888">
    <property type="term" value="F:transmembrane signaling receptor activity"/>
    <property type="evidence" value="ECO:0007669"/>
    <property type="project" value="InterPro"/>
</dbReference>
<evidence type="ECO:0000313" key="9">
    <source>
        <dbReference type="WormBase" id="CBG23125"/>
    </source>
</evidence>
<accession>A8Y4M9</accession>
<feature type="transmembrane region" description="Helical" evidence="6">
    <location>
        <begin position="39"/>
        <end position="60"/>
    </location>
</feature>
<dbReference type="PRINTS" id="PR00698">
    <property type="entry name" value="TMPROTEINSRG"/>
</dbReference>
<feature type="transmembrane region" description="Helical" evidence="6">
    <location>
        <begin position="238"/>
        <end position="263"/>
    </location>
</feature>
<keyword evidence="3 6" id="KW-0812">Transmembrane</keyword>
<comment type="caution">
    <text evidence="6">Lacks conserved residue(s) required for the propagation of feature annotation.</text>
</comment>
<dbReference type="AlphaFoldDB" id="A8Y4M9"/>
<proteinExistence type="inferred from homology"/>
<sequence length="294" mass="34033">MWLLAMQLVYVIPSVFLYSLTICTVVVKWKSFKSSFFQLYVFDFSMNVFTLLNTFYVFRFANYTCDTCFLAQVFQNLDNYINSSFLYAVQYHMAYVQYGSTLINSLNRLSNAEIQKWRNYSILAMALIVILPIPCTIWIMSYGAWWEYEPPQSRYLLHSPLDQKSISIVLLPFMVISTVFSLGLNLVSMILVRRVSQQRKKLVETHFLKLIVITCAVQVLGTLLTIMLGVVFQTSLLFSLIVYSIPFISDCLTLCHPWLLVWLSKPIRDSLLSIIRPTPVASSILVLEARQNER</sequence>
<feature type="transmembrane region" description="Helical" evidence="6">
    <location>
        <begin position="165"/>
        <end position="187"/>
    </location>
</feature>
<evidence type="ECO:0000313" key="8">
    <source>
        <dbReference type="Proteomes" id="UP000008549"/>
    </source>
</evidence>
<evidence type="ECO:0000256" key="3">
    <source>
        <dbReference type="ARBA" id="ARBA00022692"/>
    </source>
</evidence>
<dbReference type="CTD" id="8578455"/>